<dbReference type="OrthoDB" id="350655at2"/>
<organism evidence="1 2">
    <name type="scientific">Borrelia duttonii (strain Ly)</name>
    <dbReference type="NCBI Taxonomy" id="412419"/>
    <lineage>
        <taxon>Bacteria</taxon>
        <taxon>Pseudomonadati</taxon>
        <taxon>Spirochaetota</taxon>
        <taxon>Spirochaetia</taxon>
        <taxon>Spirochaetales</taxon>
        <taxon>Borreliaceae</taxon>
        <taxon>Borrelia</taxon>
    </lineage>
</organism>
<dbReference type="EMBL" id="CP000976">
    <property type="protein sequence ID" value="ACH93754.1"/>
    <property type="molecule type" value="Genomic_DNA"/>
</dbReference>
<dbReference type="STRING" id="412419.BDU_832"/>
<evidence type="ECO:0000313" key="2">
    <source>
        <dbReference type="Proteomes" id="UP000000611"/>
    </source>
</evidence>
<sequence>MLNKLRRFFKVMKIPLKKIQDFDGNYYELVMAVIVRTDQIIEQIYLAEHSIADERVVSQAFNDIFAERFLYSIEDK</sequence>
<protein>
    <submittedName>
        <fullName evidence="1">Uncharacterized conserved protein</fullName>
    </submittedName>
</protein>
<gene>
    <name evidence="1" type="ordered locus">BDU_832</name>
</gene>
<dbReference type="AlphaFoldDB" id="B5RN18"/>
<name>B5RN18_BORDL</name>
<dbReference type="Proteomes" id="UP000000611">
    <property type="component" value="Chromosome"/>
</dbReference>
<proteinExistence type="predicted"/>
<keyword evidence="2" id="KW-1185">Reference proteome</keyword>
<accession>B5RN18</accession>
<evidence type="ECO:0000313" key="1">
    <source>
        <dbReference type="EMBL" id="ACH93754.1"/>
    </source>
</evidence>
<dbReference type="KEGG" id="bdu:BDU_832"/>
<reference evidence="1 2" key="1">
    <citation type="journal article" date="2008" name="PLoS Genet.">
        <title>The genome of Borrelia recurrentis, the agent of deadly louse-borne relapsing fever, is a degraded subset of tick-borne Borrelia duttonii.</title>
        <authorList>
            <person name="Lescot M."/>
            <person name="Audic S."/>
            <person name="Robert C."/>
            <person name="Nguyen T.T."/>
            <person name="Blanc G."/>
            <person name="Cutler S.J."/>
            <person name="Wincker P."/>
            <person name="Couloux A."/>
            <person name="Claverie J.-M."/>
            <person name="Raoult D."/>
            <person name="Drancourt M."/>
        </authorList>
    </citation>
    <scope>NUCLEOTIDE SEQUENCE [LARGE SCALE GENOMIC DNA]</scope>
    <source>
        <strain evidence="1 2">Ly</strain>
    </source>
</reference>
<dbReference type="HOGENOM" id="CLU_2647344_0_0_12"/>